<evidence type="ECO:0000313" key="3">
    <source>
        <dbReference type="Proteomes" id="UP001422759"/>
    </source>
</evidence>
<keyword evidence="3" id="KW-1185">Reference proteome</keyword>
<dbReference type="EMBL" id="BAAANT010000027">
    <property type="protein sequence ID" value="GAA2149761.1"/>
    <property type="molecule type" value="Genomic_DNA"/>
</dbReference>
<evidence type="ECO:0000313" key="2">
    <source>
        <dbReference type="EMBL" id="GAA2149761.1"/>
    </source>
</evidence>
<name>A0ABN2ZXQ7_9ACTN</name>
<dbReference type="Proteomes" id="UP001422759">
    <property type="component" value="Unassembled WGS sequence"/>
</dbReference>
<accession>A0ABN2ZXQ7</accession>
<protein>
    <submittedName>
        <fullName evidence="2">Uncharacterized protein</fullName>
    </submittedName>
</protein>
<reference evidence="2 3" key="1">
    <citation type="journal article" date="2019" name="Int. J. Syst. Evol. Microbiol.">
        <title>The Global Catalogue of Microorganisms (GCM) 10K type strain sequencing project: providing services to taxonomists for standard genome sequencing and annotation.</title>
        <authorList>
            <consortium name="The Broad Institute Genomics Platform"/>
            <consortium name="The Broad Institute Genome Sequencing Center for Infectious Disease"/>
            <person name="Wu L."/>
            <person name="Ma J."/>
        </authorList>
    </citation>
    <scope>NUCLEOTIDE SEQUENCE [LARGE SCALE GENOMIC DNA]</scope>
    <source>
        <strain evidence="2 3">JCM 14560</strain>
    </source>
</reference>
<evidence type="ECO:0000256" key="1">
    <source>
        <dbReference type="SAM" id="MobiDB-lite"/>
    </source>
</evidence>
<proteinExistence type="predicted"/>
<comment type="caution">
    <text evidence="2">The sequence shown here is derived from an EMBL/GenBank/DDBJ whole genome shotgun (WGS) entry which is preliminary data.</text>
</comment>
<organism evidence="2 3">
    <name type="scientific">Kitasatospora kazusensis</name>
    <dbReference type="NCBI Taxonomy" id="407974"/>
    <lineage>
        <taxon>Bacteria</taxon>
        <taxon>Bacillati</taxon>
        <taxon>Actinomycetota</taxon>
        <taxon>Actinomycetes</taxon>
        <taxon>Kitasatosporales</taxon>
        <taxon>Streptomycetaceae</taxon>
        <taxon>Kitasatospora</taxon>
    </lineage>
</organism>
<sequence>MQLGQYHATGLRPCRSPAAGDPAPPLAVAARTNGADAATRSSYVSTPTLPGNIPGQDYLVVHIHWHQWQAA</sequence>
<feature type="region of interest" description="Disordered" evidence="1">
    <location>
        <begin position="1"/>
        <end position="34"/>
    </location>
</feature>
<gene>
    <name evidence="2" type="ORF">GCM10009760_43280</name>
</gene>